<dbReference type="SUPFAM" id="SSF54001">
    <property type="entry name" value="Cysteine proteinases"/>
    <property type="match status" value="1"/>
</dbReference>
<organism evidence="3 4">
    <name type="scientific">Porites lobata</name>
    <dbReference type="NCBI Taxonomy" id="104759"/>
    <lineage>
        <taxon>Eukaryota</taxon>
        <taxon>Metazoa</taxon>
        <taxon>Cnidaria</taxon>
        <taxon>Anthozoa</taxon>
        <taxon>Hexacorallia</taxon>
        <taxon>Scleractinia</taxon>
        <taxon>Fungiina</taxon>
        <taxon>Poritidae</taxon>
        <taxon>Porites</taxon>
    </lineage>
</organism>
<protein>
    <recommendedName>
        <fullName evidence="2">USP domain-containing protein</fullName>
    </recommendedName>
</protein>
<dbReference type="EMBL" id="CALNXK010000046">
    <property type="protein sequence ID" value="CAH3129246.1"/>
    <property type="molecule type" value="Genomic_DNA"/>
</dbReference>
<dbReference type="InterPro" id="IPR038765">
    <property type="entry name" value="Papain-like_cys_pep_sf"/>
</dbReference>
<dbReference type="Proteomes" id="UP001159405">
    <property type="component" value="Unassembled WGS sequence"/>
</dbReference>
<comment type="caution">
    <text evidence="3">The sequence shown here is derived from an EMBL/GenBank/DDBJ whole genome shotgun (WGS) entry which is preliminary data.</text>
</comment>
<dbReference type="PROSITE" id="PS50235">
    <property type="entry name" value="USP_3"/>
    <property type="match status" value="1"/>
</dbReference>
<gene>
    <name evidence="3" type="ORF">PLOB_00034050</name>
</gene>
<feature type="region of interest" description="Disordered" evidence="1">
    <location>
        <begin position="353"/>
        <end position="396"/>
    </location>
</feature>
<evidence type="ECO:0000256" key="1">
    <source>
        <dbReference type="SAM" id="MobiDB-lite"/>
    </source>
</evidence>
<feature type="domain" description="USP" evidence="2">
    <location>
        <begin position="53"/>
        <end position="292"/>
    </location>
</feature>
<reference evidence="3 4" key="1">
    <citation type="submission" date="2022-05" db="EMBL/GenBank/DDBJ databases">
        <authorList>
            <consortium name="Genoscope - CEA"/>
            <person name="William W."/>
        </authorList>
    </citation>
    <scope>NUCLEOTIDE SEQUENCE [LARGE SCALE GENOMIC DNA]</scope>
</reference>
<keyword evidence="4" id="KW-1185">Reference proteome</keyword>
<dbReference type="InterPro" id="IPR028889">
    <property type="entry name" value="USP"/>
</dbReference>
<accession>A0ABN8P1E0</accession>
<sequence length="523" mass="60084">FRFRGRYLSRRIPYPSNGSFNPFAISNKEAHILNGNINNLEAAKMCEENSYSFGRDHFSNYCLNNAVFDVIYESCNQRENLGAIDIVREPVWLWLRDHCSSFSAMTANAVFSDIFTLNTVGELSEDLKSLFVVQQCNQSCCASCGNQIIYKTGIFVLYITCPNIISTQFANHVSEAVLPHSRALYCESCQKHSGDVSALRHFVTLPTFLTIELSSNCIDQITFPLTMDVLENYYSLKAVVRSASQHFTIAINKGTHWLYFDDICRSIQQYSTFQNLLIAHANGWYFAVYEKSAIPFIDSGNAHAAVNQSKYTQEYLTGHSVPKVLINDTLTVPSNKHIAQAKQNAYMKEYRKKRKSNETAEEQLAKKQKQNAYMKEYRRRKKNNESQSETLARQGKQNIYMREYNRRKKNIETDTKKFATEEKQNTNMKENHEKMSCALHWLVQHNPVYKNITIDYDCLSSLPSEGIPSELHQIDCIENTKDKEMDPDRGPLDVNEIPFNEETELSSTILNPVTLKPQKQLIT</sequence>
<evidence type="ECO:0000313" key="3">
    <source>
        <dbReference type="EMBL" id="CAH3129246.1"/>
    </source>
</evidence>
<name>A0ABN8P1E0_9CNID</name>
<feature type="non-terminal residue" evidence="3">
    <location>
        <position position="1"/>
    </location>
</feature>
<feature type="non-terminal residue" evidence="3">
    <location>
        <position position="523"/>
    </location>
</feature>
<evidence type="ECO:0000259" key="2">
    <source>
        <dbReference type="PROSITE" id="PS50235"/>
    </source>
</evidence>
<evidence type="ECO:0000313" key="4">
    <source>
        <dbReference type="Proteomes" id="UP001159405"/>
    </source>
</evidence>
<feature type="compositionally biased region" description="Polar residues" evidence="1">
    <location>
        <begin position="385"/>
        <end position="396"/>
    </location>
</feature>
<proteinExistence type="predicted"/>